<dbReference type="AlphaFoldDB" id="A0A3B5ANB6"/>
<dbReference type="Ensembl" id="ENSSPAT00000015280.1">
    <property type="protein sequence ID" value="ENSSPAP00000015032.1"/>
    <property type="gene ID" value="ENSSPAG00000011345.1"/>
</dbReference>
<proteinExistence type="predicted"/>
<sequence>MSRTGFMRIFCLAVLWTKLQGLPQANSLELGAFFVLILFVGEFCPLASIHRCTQ</sequence>
<evidence type="ECO:0000256" key="1">
    <source>
        <dbReference type="SAM" id="SignalP"/>
    </source>
</evidence>
<organism evidence="2">
    <name type="scientific">Stegastes partitus</name>
    <name type="common">bicolor damselfish</name>
    <dbReference type="NCBI Taxonomy" id="144197"/>
    <lineage>
        <taxon>Eukaryota</taxon>
        <taxon>Metazoa</taxon>
        <taxon>Chordata</taxon>
        <taxon>Craniata</taxon>
        <taxon>Vertebrata</taxon>
        <taxon>Euteleostomi</taxon>
        <taxon>Actinopterygii</taxon>
        <taxon>Neopterygii</taxon>
        <taxon>Teleostei</taxon>
        <taxon>Neoteleostei</taxon>
        <taxon>Acanthomorphata</taxon>
        <taxon>Ovalentaria</taxon>
        <taxon>Pomacentridae</taxon>
        <taxon>Stegastes</taxon>
    </lineage>
</organism>
<name>A0A3B5ANB6_9TELE</name>
<accession>A0A3B5ANB6</accession>
<feature type="signal peptide" evidence="1">
    <location>
        <begin position="1"/>
        <end position="21"/>
    </location>
</feature>
<feature type="chain" id="PRO_5017289243" evidence="1">
    <location>
        <begin position="22"/>
        <end position="54"/>
    </location>
</feature>
<protein>
    <submittedName>
        <fullName evidence="2">Uncharacterized protein</fullName>
    </submittedName>
</protein>
<evidence type="ECO:0000313" key="2">
    <source>
        <dbReference type="Ensembl" id="ENSSPAP00000015032.1"/>
    </source>
</evidence>
<dbReference type="GeneTree" id="ENSGT01000000216149"/>
<reference evidence="2" key="1">
    <citation type="submission" date="2023-09" db="UniProtKB">
        <authorList>
            <consortium name="Ensembl"/>
        </authorList>
    </citation>
    <scope>IDENTIFICATION</scope>
</reference>
<keyword evidence="1" id="KW-0732">Signal</keyword>